<dbReference type="AlphaFoldDB" id="A0A9N9N8B4"/>
<evidence type="ECO:0000313" key="3">
    <source>
        <dbReference type="Proteomes" id="UP000789570"/>
    </source>
</evidence>
<protein>
    <submittedName>
        <fullName evidence="2">17843_t:CDS:1</fullName>
    </submittedName>
</protein>
<name>A0A9N9N8B4_9GLOM</name>
<organism evidence="2 3">
    <name type="scientific">Funneliformis caledonium</name>
    <dbReference type="NCBI Taxonomy" id="1117310"/>
    <lineage>
        <taxon>Eukaryota</taxon>
        <taxon>Fungi</taxon>
        <taxon>Fungi incertae sedis</taxon>
        <taxon>Mucoromycota</taxon>
        <taxon>Glomeromycotina</taxon>
        <taxon>Glomeromycetes</taxon>
        <taxon>Glomerales</taxon>
        <taxon>Glomeraceae</taxon>
        <taxon>Funneliformis</taxon>
    </lineage>
</organism>
<feature type="region of interest" description="Disordered" evidence="1">
    <location>
        <begin position="24"/>
        <end position="44"/>
    </location>
</feature>
<reference evidence="2" key="1">
    <citation type="submission" date="2021-06" db="EMBL/GenBank/DDBJ databases">
        <authorList>
            <person name="Kallberg Y."/>
            <person name="Tangrot J."/>
            <person name="Rosling A."/>
        </authorList>
    </citation>
    <scope>NUCLEOTIDE SEQUENCE</scope>
    <source>
        <strain evidence="2">UK204</strain>
    </source>
</reference>
<evidence type="ECO:0000313" key="2">
    <source>
        <dbReference type="EMBL" id="CAG8713056.1"/>
    </source>
</evidence>
<sequence>YEKNVVDGITKIPIVSLWYLDNTPSSSRTTSISKTDFPSRSTPPSPGLCLNCEINNEYLHHHRQELKKNVRSCLAAATMCFRFNSSMYLIHHEPPAQGLIIHLRSSGILYPRRRLYSSFSDTGMNVHSRPSTLRQVWLPNW</sequence>
<comment type="caution">
    <text evidence="2">The sequence shown here is derived from an EMBL/GenBank/DDBJ whole genome shotgun (WGS) entry which is preliminary data.</text>
</comment>
<gene>
    <name evidence="2" type="ORF">FCALED_LOCUS14024</name>
</gene>
<proteinExistence type="predicted"/>
<keyword evidence="3" id="KW-1185">Reference proteome</keyword>
<dbReference type="Proteomes" id="UP000789570">
    <property type="component" value="Unassembled WGS sequence"/>
</dbReference>
<evidence type="ECO:0000256" key="1">
    <source>
        <dbReference type="SAM" id="MobiDB-lite"/>
    </source>
</evidence>
<accession>A0A9N9N8B4</accession>
<dbReference type="EMBL" id="CAJVPQ010009151">
    <property type="protein sequence ID" value="CAG8713056.1"/>
    <property type="molecule type" value="Genomic_DNA"/>
</dbReference>
<feature type="non-terminal residue" evidence="2">
    <location>
        <position position="141"/>
    </location>
</feature>
<feature type="compositionally biased region" description="Polar residues" evidence="1">
    <location>
        <begin position="24"/>
        <end position="40"/>
    </location>
</feature>